<dbReference type="Proteomes" id="UP000595374">
    <property type="component" value="Chromosome"/>
</dbReference>
<evidence type="ECO:0000256" key="1">
    <source>
        <dbReference type="ARBA" id="ARBA00023125"/>
    </source>
</evidence>
<dbReference type="GO" id="GO:0003677">
    <property type="term" value="F:DNA binding"/>
    <property type="evidence" value="ECO:0007669"/>
    <property type="project" value="UniProtKB-KW"/>
</dbReference>
<dbReference type="Pfam" id="PF13411">
    <property type="entry name" value="MerR_1"/>
    <property type="match status" value="1"/>
</dbReference>
<feature type="coiled-coil region" evidence="2">
    <location>
        <begin position="91"/>
        <end position="118"/>
    </location>
</feature>
<evidence type="ECO:0000313" key="5">
    <source>
        <dbReference type="Proteomes" id="UP000595374"/>
    </source>
</evidence>
<dbReference type="InterPro" id="IPR000551">
    <property type="entry name" value="MerR-type_HTH_dom"/>
</dbReference>
<dbReference type="PANTHER" id="PTHR30204:SF0">
    <property type="entry name" value="REDOX-SENSITIVE TRANSCRIPTIONAL ACTIVATOR SOXR"/>
    <property type="match status" value="1"/>
</dbReference>
<keyword evidence="1 4" id="KW-0238">DNA-binding</keyword>
<dbReference type="PRINTS" id="PR00040">
    <property type="entry name" value="HTHMERR"/>
</dbReference>
<dbReference type="AlphaFoldDB" id="A0A7T4DJJ0"/>
<gene>
    <name evidence="4" type="ORF">I6H47_06150</name>
</gene>
<organism evidence="4 5">
    <name type="scientific">Brevibacterium casei</name>
    <dbReference type="NCBI Taxonomy" id="33889"/>
    <lineage>
        <taxon>Bacteria</taxon>
        <taxon>Bacillati</taxon>
        <taxon>Actinomycetota</taxon>
        <taxon>Actinomycetes</taxon>
        <taxon>Micrococcales</taxon>
        <taxon>Brevibacteriaceae</taxon>
        <taxon>Brevibacterium</taxon>
    </lineage>
</organism>
<sequence length="131" mass="14452">MTTTSFIDTQHLLTVRDVAVDSGVAPSAVRFYERHGVITAARTPGNQRRFASSAACQVRVAKLAQRVGFTVREIAEIFDDLPDDPQPGDWNRISEHLVASAERRLEELTRAVDSMRAGGRLCDLNDALEAE</sequence>
<dbReference type="InterPro" id="IPR009061">
    <property type="entry name" value="DNA-bd_dom_put_sf"/>
</dbReference>
<dbReference type="Gene3D" id="1.10.1660.10">
    <property type="match status" value="1"/>
</dbReference>
<feature type="domain" description="HTH merR-type" evidence="3">
    <location>
        <begin position="12"/>
        <end position="80"/>
    </location>
</feature>
<dbReference type="RefSeq" id="WP_198500500.1">
    <property type="nucleotide sequence ID" value="NZ_CP065989.1"/>
</dbReference>
<dbReference type="PROSITE" id="PS50937">
    <property type="entry name" value="HTH_MERR_2"/>
    <property type="match status" value="1"/>
</dbReference>
<dbReference type="PANTHER" id="PTHR30204">
    <property type="entry name" value="REDOX-CYCLING DRUG-SENSING TRANSCRIPTIONAL ACTIVATOR SOXR"/>
    <property type="match status" value="1"/>
</dbReference>
<proteinExistence type="predicted"/>
<dbReference type="SMART" id="SM00422">
    <property type="entry name" value="HTH_MERR"/>
    <property type="match status" value="1"/>
</dbReference>
<dbReference type="EMBL" id="CP065989">
    <property type="protein sequence ID" value="QQB15515.1"/>
    <property type="molecule type" value="Genomic_DNA"/>
</dbReference>
<protein>
    <submittedName>
        <fullName evidence="4">MerR family DNA-binding transcriptional regulator</fullName>
    </submittedName>
</protein>
<dbReference type="GO" id="GO:0003700">
    <property type="term" value="F:DNA-binding transcription factor activity"/>
    <property type="evidence" value="ECO:0007669"/>
    <property type="project" value="InterPro"/>
</dbReference>
<name>A0A7T4DJJ0_9MICO</name>
<accession>A0A7T4DJJ0</accession>
<reference evidence="4 5" key="1">
    <citation type="submission" date="2020-12" db="EMBL/GenBank/DDBJ databases">
        <title>FDA dAtabase for Regulatory Grade micrObial Sequences (FDA-ARGOS): Supporting development and validation of Infectious Disease Dx tests.</title>
        <authorList>
            <person name="Sproer C."/>
            <person name="Gronow S."/>
            <person name="Severitt S."/>
            <person name="Schroder I."/>
            <person name="Tallon L."/>
            <person name="Sadzewicz L."/>
            <person name="Zhao X."/>
            <person name="Boylan J."/>
            <person name="Ott S."/>
            <person name="Bowen H."/>
            <person name="Vavikolanu K."/>
            <person name="Mehta A."/>
            <person name="Aluvathingal J."/>
            <person name="Nadendla S."/>
            <person name="Lowell S."/>
            <person name="Myers T."/>
            <person name="Yan Y."/>
            <person name="Sichtig H."/>
        </authorList>
    </citation>
    <scope>NUCLEOTIDE SEQUENCE [LARGE SCALE GENOMIC DNA]</scope>
    <source>
        <strain evidence="4 5">FDAARGOS_990</strain>
    </source>
</reference>
<evidence type="ECO:0000256" key="2">
    <source>
        <dbReference type="SAM" id="Coils"/>
    </source>
</evidence>
<dbReference type="InterPro" id="IPR047057">
    <property type="entry name" value="MerR_fam"/>
</dbReference>
<dbReference type="SUPFAM" id="SSF46955">
    <property type="entry name" value="Putative DNA-binding domain"/>
    <property type="match status" value="1"/>
</dbReference>
<evidence type="ECO:0000313" key="4">
    <source>
        <dbReference type="EMBL" id="QQB15515.1"/>
    </source>
</evidence>
<keyword evidence="2" id="KW-0175">Coiled coil</keyword>
<evidence type="ECO:0000259" key="3">
    <source>
        <dbReference type="PROSITE" id="PS50937"/>
    </source>
</evidence>